<dbReference type="Proteomes" id="UP000186804">
    <property type="component" value="Unassembled WGS sequence"/>
</dbReference>
<feature type="transmembrane region" description="Helical" evidence="1">
    <location>
        <begin position="316"/>
        <end position="332"/>
    </location>
</feature>
<feature type="transmembrane region" description="Helical" evidence="1">
    <location>
        <begin position="248"/>
        <end position="266"/>
    </location>
</feature>
<proteinExistence type="predicted"/>
<dbReference type="InterPro" id="IPR002656">
    <property type="entry name" value="Acyl_transf_3_dom"/>
</dbReference>
<dbReference type="AlphaFoldDB" id="A0A1J4MUS6"/>
<keyword evidence="1" id="KW-0812">Transmembrane</keyword>
<dbReference type="EMBL" id="LRBS01000011">
    <property type="protein sequence ID" value="OII77944.1"/>
    <property type="molecule type" value="Genomic_DNA"/>
</dbReference>
<dbReference type="OrthoDB" id="192300at2759"/>
<feature type="transmembrane region" description="Helical" evidence="1">
    <location>
        <begin position="502"/>
        <end position="524"/>
    </location>
</feature>
<keyword evidence="1" id="KW-1133">Transmembrane helix</keyword>
<feature type="transmembrane region" description="Helical" evidence="1">
    <location>
        <begin position="218"/>
        <end position="236"/>
    </location>
</feature>
<dbReference type="GO" id="GO:0016747">
    <property type="term" value="F:acyltransferase activity, transferring groups other than amino-acyl groups"/>
    <property type="evidence" value="ECO:0007669"/>
    <property type="project" value="InterPro"/>
</dbReference>
<gene>
    <name evidence="3" type="ORF">cand_037520</name>
</gene>
<comment type="caution">
    <text evidence="3">The sequence shown here is derived from an EMBL/GenBank/DDBJ whole genome shotgun (WGS) entry which is preliminary data.</text>
</comment>
<sequence>MELKVLGESQSKSIYYNCKERFYDIDWLKIVAVWLVILVHVIQYLRILNINISETQIIISTRMIVFFLQFGMPIFFYSSGRVSFKSKKFNFYTFFKKKVLRLLVPLAIGYFTILPLTHYISFGRRPCVNYIDVLNCSYFEYYIEYIKDFSCHGFEWLWFLALLAITNILFYPFAVILANTNANLNVKNNDVGILTFIFCLLISICFGPIIAFCYDLNPIFAIGLSLPYIITVMSSFVIRYSLIRKKELLYLTAISFILSTLVISFYGNLGNSSQRNIKNNLSNALRGTFSQITTYNKGINISFRRGILVNLDGRKMFLAIIYYIAFFAVGYIDGTIRYINSNECSQIFYYQIESERDKEKVNNRQDHNYQLLSYAKTQLKLSPVHSDLSIGIIASIPGSFRPFIIFISVALGILSLSLKFKNIGYMWSYPLYEDSQSAMLYVTGSWIFVFGLSLISEIYMNSEFNPILYKHFITSSIIFYIVHMFWLEACLSYLIIPYNITFDYSIFIVFISVIGLCSLSYFLMTRISGLCTLFGVSISLSDDK</sequence>
<evidence type="ECO:0000259" key="2">
    <source>
        <dbReference type="Pfam" id="PF01757"/>
    </source>
</evidence>
<feature type="transmembrane region" description="Helical" evidence="1">
    <location>
        <begin position="438"/>
        <end position="460"/>
    </location>
</feature>
<accession>A0A1J4MUS6</accession>
<keyword evidence="4" id="KW-1185">Reference proteome</keyword>
<feature type="transmembrane region" description="Helical" evidence="1">
    <location>
        <begin position="99"/>
        <end position="120"/>
    </location>
</feature>
<feature type="transmembrane region" description="Helical" evidence="1">
    <location>
        <begin position="27"/>
        <end position="45"/>
    </location>
</feature>
<feature type="transmembrane region" description="Helical" evidence="1">
    <location>
        <begin position="400"/>
        <end position="418"/>
    </location>
</feature>
<dbReference type="InterPro" id="IPR050623">
    <property type="entry name" value="Glucan_succinyl_AcylTrfase"/>
</dbReference>
<reference evidence="3 4" key="1">
    <citation type="submission" date="2016-10" db="EMBL/GenBank/DDBJ databases">
        <title>Reductive evolution of mitochondrial metabolism and differential evolution of invasion-related proteins in Cryptosporidium.</title>
        <authorList>
            <person name="Liu S."/>
            <person name="Roellig D.M."/>
            <person name="Guo Y."/>
            <person name="Li N."/>
            <person name="Frace M.A."/>
            <person name="Tang K."/>
            <person name="Zhang L."/>
            <person name="Feng Y."/>
            <person name="Xiao L."/>
        </authorList>
    </citation>
    <scope>NUCLEOTIDE SEQUENCE [LARGE SCALE GENOMIC DNA]</scope>
    <source>
        <strain evidence="3">30847</strain>
    </source>
</reference>
<dbReference type="VEuPathDB" id="CryptoDB:cand_037520"/>
<evidence type="ECO:0000256" key="1">
    <source>
        <dbReference type="SAM" id="Phobius"/>
    </source>
</evidence>
<feature type="transmembrane region" description="Helical" evidence="1">
    <location>
        <begin position="57"/>
        <end position="78"/>
    </location>
</feature>
<feature type="transmembrane region" description="Helical" evidence="1">
    <location>
        <begin position="156"/>
        <end position="179"/>
    </location>
</feature>
<feature type="transmembrane region" description="Helical" evidence="1">
    <location>
        <begin position="191"/>
        <end position="212"/>
    </location>
</feature>
<feature type="domain" description="Acyltransferase 3" evidence="2">
    <location>
        <begin position="23"/>
        <end position="274"/>
    </location>
</feature>
<name>A0A1J4MUS6_9CRYT</name>
<organism evidence="3 4">
    <name type="scientific">Cryptosporidium andersoni</name>
    <dbReference type="NCBI Taxonomy" id="117008"/>
    <lineage>
        <taxon>Eukaryota</taxon>
        <taxon>Sar</taxon>
        <taxon>Alveolata</taxon>
        <taxon>Apicomplexa</taxon>
        <taxon>Conoidasida</taxon>
        <taxon>Coccidia</taxon>
        <taxon>Eucoccidiorida</taxon>
        <taxon>Eimeriorina</taxon>
        <taxon>Cryptosporidiidae</taxon>
        <taxon>Cryptosporidium</taxon>
    </lineage>
</organism>
<dbReference type="RefSeq" id="XP_067069790.1">
    <property type="nucleotide sequence ID" value="XM_067213977.1"/>
</dbReference>
<evidence type="ECO:0000313" key="3">
    <source>
        <dbReference type="EMBL" id="OII77944.1"/>
    </source>
</evidence>
<dbReference type="GeneID" id="92367936"/>
<dbReference type="Pfam" id="PF01757">
    <property type="entry name" value="Acyl_transf_3"/>
    <property type="match status" value="1"/>
</dbReference>
<dbReference type="PANTHER" id="PTHR36927:SF1">
    <property type="entry name" value="MDO-LIKE PROTEIN"/>
    <property type="match status" value="1"/>
</dbReference>
<keyword evidence="1" id="KW-0472">Membrane</keyword>
<feature type="transmembrane region" description="Helical" evidence="1">
    <location>
        <begin position="472"/>
        <end position="496"/>
    </location>
</feature>
<evidence type="ECO:0000313" key="4">
    <source>
        <dbReference type="Proteomes" id="UP000186804"/>
    </source>
</evidence>
<protein>
    <recommendedName>
        <fullName evidence="2">Acyltransferase 3 domain-containing protein</fullName>
    </recommendedName>
</protein>
<dbReference type="PANTHER" id="PTHR36927">
    <property type="entry name" value="BLR4337 PROTEIN"/>
    <property type="match status" value="1"/>
</dbReference>